<dbReference type="PRINTS" id="PR01262">
    <property type="entry name" value="INNEXIN"/>
</dbReference>
<reference evidence="13" key="1">
    <citation type="journal article" date="2011" name="Genome Res.">
        <title>Deep small RNA sequencing from the nematode Ascaris reveals conservation, functional diversification, and novel developmental profiles.</title>
        <authorList>
            <person name="Wang J."/>
            <person name="Czech B."/>
            <person name="Crunk A."/>
            <person name="Wallace A."/>
            <person name="Mitreva M."/>
            <person name="Hannon G.J."/>
            <person name="Davis R.E."/>
        </authorList>
    </citation>
    <scope>NUCLEOTIDE SEQUENCE</scope>
</reference>
<evidence type="ECO:0000256" key="1">
    <source>
        <dbReference type="ARBA" id="ARBA00004610"/>
    </source>
</evidence>
<evidence type="ECO:0000256" key="5">
    <source>
        <dbReference type="ARBA" id="ARBA00022692"/>
    </source>
</evidence>
<dbReference type="GO" id="GO:0005921">
    <property type="term" value="C:gap junction"/>
    <property type="evidence" value="ECO:0007669"/>
    <property type="project" value="UniProtKB-SubCell"/>
</dbReference>
<feature type="transmembrane region" description="Helical" evidence="12">
    <location>
        <begin position="180"/>
        <end position="213"/>
    </location>
</feature>
<keyword evidence="4" id="KW-1003">Cell membrane</keyword>
<evidence type="ECO:0000256" key="8">
    <source>
        <dbReference type="ARBA" id="ARBA00022989"/>
    </source>
</evidence>
<comment type="caution">
    <text evidence="12">Lacks conserved residue(s) required for the propagation of feature annotation.</text>
</comment>
<evidence type="ECO:0000256" key="9">
    <source>
        <dbReference type="ARBA" id="ARBA00023065"/>
    </source>
</evidence>
<protein>
    <recommendedName>
        <fullName evidence="12">Innexin</fullName>
    </recommendedName>
</protein>
<comment type="function">
    <text evidence="12">Structural component of the gap junctions.</text>
</comment>
<evidence type="ECO:0000313" key="13">
    <source>
        <dbReference type="EMBL" id="ADY41898.1"/>
    </source>
</evidence>
<evidence type="ECO:0000256" key="12">
    <source>
        <dbReference type="RuleBase" id="RU010713"/>
    </source>
</evidence>
<gene>
    <name evidence="12" type="primary">inx</name>
</gene>
<proteinExistence type="evidence at transcript level"/>
<evidence type="ECO:0000256" key="11">
    <source>
        <dbReference type="ARBA" id="ARBA00023303"/>
    </source>
</evidence>
<keyword evidence="6" id="KW-0303">Gap junction</keyword>
<evidence type="ECO:0000256" key="6">
    <source>
        <dbReference type="ARBA" id="ARBA00022868"/>
    </source>
</evidence>
<evidence type="ECO:0000256" key="2">
    <source>
        <dbReference type="ARBA" id="ARBA00004651"/>
    </source>
</evidence>
<feature type="transmembrane region" description="Helical" evidence="12">
    <location>
        <begin position="27"/>
        <end position="44"/>
    </location>
</feature>
<keyword evidence="9 12" id="KW-0406">Ion transport</keyword>
<keyword evidence="10 12" id="KW-0472">Membrane</keyword>
<comment type="similarity">
    <text evidence="12">Belongs to the pannexin family.</text>
</comment>
<dbReference type="PANTHER" id="PTHR11893:SF20">
    <property type="entry name" value="INNEXIN-3"/>
    <property type="match status" value="1"/>
</dbReference>
<keyword evidence="8 12" id="KW-1133">Transmembrane helix</keyword>
<evidence type="ECO:0000256" key="7">
    <source>
        <dbReference type="ARBA" id="ARBA00022949"/>
    </source>
</evidence>
<comment type="subcellular location">
    <subcellularLocation>
        <location evidence="1">Cell junction</location>
        <location evidence="1">Gap junction</location>
    </subcellularLocation>
    <subcellularLocation>
        <location evidence="2 12">Cell membrane</location>
        <topology evidence="2 12">Multi-pass membrane protein</topology>
    </subcellularLocation>
</comment>
<keyword evidence="11 12" id="KW-0407">Ion channel</keyword>
<dbReference type="GO" id="GO:0005243">
    <property type="term" value="F:gap junction channel activity"/>
    <property type="evidence" value="ECO:0007669"/>
    <property type="project" value="TreeGrafter"/>
</dbReference>
<feature type="transmembrane region" description="Helical" evidence="12">
    <location>
        <begin position="278"/>
        <end position="305"/>
    </location>
</feature>
<dbReference type="PROSITE" id="PS51013">
    <property type="entry name" value="PANNEXIN"/>
    <property type="match status" value="1"/>
</dbReference>
<dbReference type="AlphaFoldDB" id="F1KVJ4"/>
<evidence type="ECO:0000256" key="10">
    <source>
        <dbReference type="ARBA" id="ARBA00023136"/>
    </source>
</evidence>
<dbReference type="InterPro" id="IPR000990">
    <property type="entry name" value="Innexin"/>
</dbReference>
<organism evidence="13">
    <name type="scientific">Ascaris suum</name>
    <name type="common">Pig roundworm</name>
    <name type="synonym">Ascaris lumbricoides</name>
    <dbReference type="NCBI Taxonomy" id="6253"/>
    <lineage>
        <taxon>Eukaryota</taxon>
        <taxon>Metazoa</taxon>
        <taxon>Ecdysozoa</taxon>
        <taxon>Nematoda</taxon>
        <taxon>Chromadorea</taxon>
        <taxon>Rhabditida</taxon>
        <taxon>Spirurina</taxon>
        <taxon>Ascaridomorpha</taxon>
        <taxon>Ascaridoidea</taxon>
        <taxon>Ascarididae</taxon>
        <taxon>Ascaris</taxon>
    </lineage>
</organism>
<sequence length="443" mass="50590">MFLWPDEISRPLSALQGDPIDDFVDRLNYVHTVSLLIFFAALIGTKQHFGSPIQCMTPAHFPGTWTSYAHDYCFVSNTYSSNVTAPITNGIAGTATKQEIVYYQWVPYVLVIQAFTLLVPKIFWNFITSFHGLDIRTIVEEAMKLRSMKNSSDRTSQLTKIASFAVEYLEYSHTSRVLKLLFGGCFFTTFYILAKWLFVLVAVAQVLLVGAVVGDGSFLWGYHMIWEYTLGHTWRTTGIFPRVTFCDFTIAHLAQANTYSVQCVLMINILNEKVFLFLWLWIATLAIVDLTSAFYTTLTFMFPCFRRNHVLQMLQVDSRLWENDEKRSFSHFMNDTLKTDGALLLWFVNNRAGGVIVRELAWQMWGIVDALHGVPKARTEQRWTSEEKKGVVPAIGTCDRNNRISKSLSMNSKVSLQGRVFHDPRKFSTSADTVHPRVILGTQ</sequence>
<dbReference type="PANTHER" id="PTHR11893">
    <property type="entry name" value="INNEXIN"/>
    <property type="match status" value="1"/>
</dbReference>
<dbReference type="Pfam" id="PF00876">
    <property type="entry name" value="Innexin"/>
    <property type="match status" value="1"/>
</dbReference>
<keyword evidence="7" id="KW-0965">Cell junction</keyword>
<evidence type="ECO:0000256" key="3">
    <source>
        <dbReference type="ARBA" id="ARBA00022448"/>
    </source>
</evidence>
<name>F1KVJ4_ASCSU</name>
<dbReference type="EMBL" id="JI166590">
    <property type="protein sequence ID" value="ADY41898.1"/>
    <property type="molecule type" value="mRNA"/>
</dbReference>
<evidence type="ECO:0000256" key="4">
    <source>
        <dbReference type="ARBA" id="ARBA00022475"/>
    </source>
</evidence>
<dbReference type="GO" id="GO:0034220">
    <property type="term" value="P:monoatomic ion transmembrane transport"/>
    <property type="evidence" value="ECO:0007669"/>
    <property type="project" value="UniProtKB-KW"/>
</dbReference>
<dbReference type="GO" id="GO:0005886">
    <property type="term" value="C:plasma membrane"/>
    <property type="evidence" value="ECO:0007669"/>
    <property type="project" value="UniProtKB-SubCell"/>
</dbReference>
<keyword evidence="5 12" id="KW-0812">Transmembrane</keyword>
<keyword evidence="3 12" id="KW-0813">Transport</keyword>
<accession>F1KVJ4</accession>